<keyword evidence="2" id="KW-1185">Reference proteome</keyword>
<sequence>MRIIGLDVHRVAAEAAELHDGAFRKLGRIPMLRDALEDFARKNLTTTITWSSRQQAMRLLWLSCLPLTSTVS</sequence>
<dbReference type="EMBL" id="QJJK01000022">
    <property type="protein sequence ID" value="PXW50931.1"/>
    <property type="molecule type" value="Genomic_DNA"/>
</dbReference>
<comment type="caution">
    <text evidence="1">The sequence shown here is derived from an EMBL/GenBank/DDBJ whole genome shotgun (WGS) entry which is preliminary data.</text>
</comment>
<evidence type="ECO:0000313" key="2">
    <source>
        <dbReference type="Proteomes" id="UP000248021"/>
    </source>
</evidence>
<dbReference type="Proteomes" id="UP000248021">
    <property type="component" value="Unassembled WGS sequence"/>
</dbReference>
<reference evidence="1 2" key="1">
    <citation type="submission" date="2018-05" db="EMBL/GenBank/DDBJ databases">
        <title>Genomic Encyclopedia of Type Strains, Phase IV (KMG-IV): sequencing the most valuable type-strain genomes for metagenomic binning, comparative biology and taxonomic classification.</title>
        <authorList>
            <person name="Goeker M."/>
        </authorList>
    </citation>
    <scope>NUCLEOTIDE SEQUENCE [LARGE SCALE GENOMIC DNA]</scope>
    <source>
        <strain evidence="1 2">DSM 6462</strain>
    </source>
</reference>
<dbReference type="AlphaFoldDB" id="A0A2V3TTE1"/>
<accession>A0A2V3TTE1</accession>
<proteinExistence type="predicted"/>
<protein>
    <submittedName>
        <fullName evidence="1">Uncharacterized protein</fullName>
    </submittedName>
</protein>
<name>A0A2V3TTE1_9HYPH</name>
<evidence type="ECO:0000313" key="1">
    <source>
        <dbReference type="EMBL" id="PXW50931.1"/>
    </source>
</evidence>
<gene>
    <name evidence="1" type="ORF">C7450_12242</name>
</gene>
<organism evidence="1 2">
    <name type="scientific">Chelatococcus asaccharovorans</name>
    <dbReference type="NCBI Taxonomy" id="28210"/>
    <lineage>
        <taxon>Bacteria</taxon>
        <taxon>Pseudomonadati</taxon>
        <taxon>Pseudomonadota</taxon>
        <taxon>Alphaproteobacteria</taxon>
        <taxon>Hyphomicrobiales</taxon>
        <taxon>Chelatococcaceae</taxon>
        <taxon>Chelatococcus</taxon>
    </lineage>
</organism>